<keyword evidence="13 16" id="KW-0173">Coenzyme A biosynthesis</keyword>
<dbReference type="Proteomes" id="UP000471298">
    <property type="component" value="Unassembled WGS sequence"/>
</dbReference>
<evidence type="ECO:0000256" key="2">
    <source>
        <dbReference type="ARBA" id="ARBA00001958"/>
    </source>
</evidence>
<keyword evidence="12 16" id="KW-0630">Potassium</keyword>
<evidence type="ECO:0000256" key="7">
    <source>
        <dbReference type="ARBA" id="ARBA00022490"/>
    </source>
</evidence>
<reference evidence="17 18" key="1">
    <citation type="submission" date="2019-10" db="EMBL/GenBank/DDBJ databases">
        <title>Cardiobacteriales fam. a chemoheterotrophic member of the order Cardiobacteriales, and proposal of Cardiobacteriales fam. nov.</title>
        <authorList>
            <person name="Wang C."/>
        </authorList>
    </citation>
    <scope>NUCLEOTIDE SEQUENCE [LARGE SCALE GENOMIC DNA]</scope>
    <source>
        <strain evidence="17 18">ML27</strain>
    </source>
</reference>
<feature type="active site" description="Proton acceptor" evidence="16">
    <location>
        <position position="99"/>
    </location>
</feature>
<dbReference type="PANTHER" id="PTHR34265">
    <property type="entry name" value="TYPE III PANTOTHENATE KINASE"/>
    <property type="match status" value="1"/>
</dbReference>
<keyword evidence="9 16" id="KW-0547">Nucleotide-binding</keyword>
<evidence type="ECO:0000313" key="17">
    <source>
        <dbReference type="EMBL" id="MPV86325.1"/>
    </source>
</evidence>
<dbReference type="RefSeq" id="WP_152810326.1">
    <property type="nucleotide sequence ID" value="NZ_WHNW01000006.1"/>
</dbReference>
<feature type="binding site" evidence="16">
    <location>
        <begin position="97"/>
        <end position="100"/>
    </location>
    <ligand>
        <name>substrate</name>
    </ligand>
</feature>
<dbReference type="GO" id="GO:0005524">
    <property type="term" value="F:ATP binding"/>
    <property type="evidence" value="ECO:0007669"/>
    <property type="project" value="UniProtKB-UniRule"/>
</dbReference>
<comment type="caution">
    <text evidence="17">The sequence shown here is derived from an EMBL/GenBank/DDBJ whole genome shotgun (WGS) entry which is preliminary data.</text>
</comment>
<evidence type="ECO:0000256" key="8">
    <source>
        <dbReference type="ARBA" id="ARBA00022679"/>
    </source>
</evidence>
<dbReference type="AlphaFoldDB" id="A0A6N7EXL0"/>
<comment type="subcellular location">
    <subcellularLocation>
        <location evidence="3 16">Cytoplasm</location>
    </subcellularLocation>
</comment>
<dbReference type="HAMAP" id="MF_01274">
    <property type="entry name" value="Pantothen_kinase_3"/>
    <property type="match status" value="1"/>
</dbReference>
<evidence type="ECO:0000256" key="10">
    <source>
        <dbReference type="ARBA" id="ARBA00022777"/>
    </source>
</evidence>
<evidence type="ECO:0000256" key="14">
    <source>
        <dbReference type="ARBA" id="ARBA00038036"/>
    </source>
</evidence>
<keyword evidence="10 16" id="KW-0418">Kinase</keyword>
<keyword evidence="7 16" id="KW-0963">Cytoplasm</keyword>
<dbReference type="Pfam" id="PF03309">
    <property type="entry name" value="Pan_kinase"/>
    <property type="match status" value="1"/>
</dbReference>
<comment type="cofactor">
    <cofactor evidence="2">
        <name>K(+)</name>
        <dbReference type="ChEBI" id="CHEBI:29103"/>
    </cofactor>
</comment>
<evidence type="ECO:0000256" key="5">
    <source>
        <dbReference type="ARBA" id="ARBA00011738"/>
    </source>
</evidence>
<dbReference type="NCBIfam" id="TIGR00671">
    <property type="entry name" value="baf"/>
    <property type="match status" value="1"/>
</dbReference>
<comment type="catalytic activity">
    <reaction evidence="1 16">
        <text>(R)-pantothenate + ATP = (R)-4'-phosphopantothenate + ADP + H(+)</text>
        <dbReference type="Rhea" id="RHEA:16373"/>
        <dbReference type="ChEBI" id="CHEBI:10986"/>
        <dbReference type="ChEBI" id="CHEBI:15378"/>
        <dbReference type="ChEBI" id="CHEBI:29032"/>
        <dbReference type="ChEBI" id="CHEBI:30616"/>
        <dbReference type="ChEBI" id="CHEBI:456216"/>
        <dbReference type="EC" id="2.7.1.33"/>
    </reaction>
</comment>
<organism evidence="17 18">
    <name type="scientific">Ostreibacterium oceani</name>
    <dbReference type="NCBI Taxonomy" id="2654998"/>
    <lineage>
        <taxon>Bacteria</taxon>
        <taxon>Pseudomonadati</taxon>
        <taxon>Pseudomonadota</taxon>
        <taxon>Gammaproteobacteria</taxon>
        <taxon>Cardiobacteriales</taxon>
        <taxon>Ostreibacteriaceae</taxon>
        <taxon>Ostreibacterium</taxon>
    </lineage>
</organism>
<dbReference type="EMBL" id="WHNW01000006">
    <property type="protein sequence ID" value="MPV86325.1"/>
    <property type="molecule type" value="Genomic_DNA"/>
</dbReference>
<comment type="caution">
    <text evidence="16">Lacks conserved residue(s) required for the propagation of feature annotation.</text>
</comment>
<protein>
    <recommendedName>
        <fullName evidence="15 16">Type III pantothenate kinase</fullName>
        <ecNumber evidence="6 16">2.7.1.33</ecNumber>
    </recommendedName>
    <alternativeName>
        <fullName evidence="16">PanK-III</fullName>
    </alternativeName>
    <alternativeName>
        <fullName evidence="16">Pantothenic acid kinase</fullName>
    </alternativeName>
</protein>
<dbReference type="GO" id="GO:0005737">
    <property type="term" value="C:cytoplasm"/>
    <property type="evidence" value="ECO:0007669"/>
    <property type="project" value="UniProtKB-SubCell"/>
</dbReference>
<evidence type="ECO:0000256" key="12">
    <source>
        <dbReference type="ARBA" id="ARBA00022958"/>
    </source>
</evidence>
<evidence type="ECO:0000256" key="4">
    <source>
        <dbReference type="ARBA" id="ARBA00005225"/>
    </source>
</evidence>
<evidence type="ECO:0000256" key="6">
    <source>
        <dbReference type="ARBA" id="ARBA00012102"/>
    </source>
</evidence>
<evidence type="ECO:0000256" key="13">
    <source>
        <dbReference type="ARBA" id="ARBA00022993"/>
    </source>
</evidence>
<comment type="function">
    <text evidence="16">Catalyzes the phosphorylation of pantothenate (Pan), the first step in CoA biosynthesis.</text>
</comment>
<comment type="pathway">
    <text evidence="4 16">Cofactor biosynthesis; coenzyme A biosynthesis; CoA from (R)-pantothenate: step 1/5.</text>
</comment>
<evidence type="ECO:0000256" key="15">
    <source>
        <dbReference type="ARBA" id="ARBA00040883"/>
    </source>
</evidence>
<evidence type="ECO:0000256" key="3">
    <source>
        <dbReference type="ARBA" id="ARBA00004496"/>
    </source>
</evidence>
<evidence type="ECO:0000256" key="11">
    <source>
        <dbReference type="ARBA" id="ARBA00022840"/>
    </source>
</evidence>
<sequence length="263" mass="28226">MHGLIDVGNTRIKYLPHAAVALNACQDYQAIMHDQVDVLIEHLAQQNVSKITIASVRALPVTQRLIDWAAHHQITLQRVQVNPTYLAVNYRHVDQFGVDRYLGLLAAKAVHQQNFCVVSAGSAITLDFFGQTHLGGMILPGIGTSLSCLQEKTGLASIREPDALLGNDTASSIGAGIYQGYSRLVAASIADVSAAYQQSFQVVLTGGDADYIAKYLTNDTTKDATGATKDATKGGLLAKVTIKPNLVFEGMHVYLSMMENGAV</sequence>
<dbReference type="Gene3D" id="3.30.420.40">
    <property type="match status" value="2"/>
</dbReference>
<evidence type="ECO:0000256" key="1">
    <source>
        <dbReference type="ARBA" id="ARBA00001206"/>
    </source>
</evidence>
<feature type="binding site" evidence="16">
    <location>
        <position position="90"/>
    </location>
    <ligand>
        <name>substrate</name>
    </ligand>
</feature>
<feature type="binding site" evidence="16">
    <location>
        <position position="169"/>
    </location>
    <ligand>
        <name>substrate</name>
    </ligand>
</feature>
<dbReference type="GO" id="GO:0004594">
    <property type="term" value="F:pantothenate kinase activity"/>
    <property type="evidence" value="ECO:0007669"/>
    <property type="project" value="UniProtKB-UniRule"/>
</dbReference>
<comment type="subunit">
    <text evidence="5 16">Homodimer.</text>
</comment>
<evidence type="ECO:0000256" key="9">
    <source>
        <dbReference type="ARBA" id="ARBA00022741"/>
    </source>
</evidence>
<comment type="cofactor">
    <cofactor evidence="16">
        <name>NH4(+)</name>
        <dbReference type="ChEBI" id="CHEBI:28938"/>
    </cofactor>
    <cofactor evidence="16">
        <name>K(+)</name>
        <dbReference type="ChEBI" id="CHEBI:29103"/>
    </cofactor>
    <text evidence="16">A monovalent cation. Ammonium or potassium.</text>
</comment>
<dbReference type="InterPro" id="IPR004619">
    <property type="entry name" value="Type_III_PanK"/>
</dbReference>
<dbReference type="InParanoid" id="A0A6N7EXL0"/>
<accession>A0A6N7EXL0</accession>
<feature type="binding site" evidence="16">
    <location>
        <position position="122"/>
    </location>
    <ligand>
        <name>ATP</name>
        <dbReference type="ChEBI" id="CHEBI:30616"/>
    </ligand>
</feature>
<keyword evidence="11 16" id="KW-0067">ATP-binding</keyword>
<evidence type="ECO:0000313" key="18">
    <source>
        <dbReference type="Proteomes" id="UP000471298"/>
    </source>
</evidence>
<feature type="binding site" evidence="16">
    <location>
        <begin position="6"/>
        <end position="13"/>
    </location>
    <ligand>
        <name>ATP</name>
        <dbReference type="ChEBI" id="CHEBI:30616"/>
    </ligand>
</feature>
<evidence type="ECO:0000256" key="16">
    <source>
        <dbReference type="HAMAP-Rule" id="MF_01274"/>
    </source>
</evidence>
<dbReference type="InterPro" id="IPR043129">
    <property type="entry name" value="ATPase_NBD"/>
</dbReference>
<dbReference type="EC" id="2.7.1.33" evidence="6 16"/>
<dbReference type="SUPFAM" id="SSF53067">
    <property type="entry name" value="Actin-like ATPase domain"/>
    <property type="match status" value="2"/>
</dbReference>
<keyword evidence="18" id="KW-1185">Reference proteome</keyword>
<dbReference type="GO" id="GO:0015937">
    <property type="term" value="P:coenzyme A biosynthetic process"/>
    <property type="evidence" value="ECO:0007669"/>
    <property type="project" value="UniProtKB-UniRule"/>
</dbReference>
<dbReference type="PANTHER" id="PTHR34265:SF1">
    <property type="entry name" value="TYPE III PANTOTHENATE KINASE"/>
    <property type="match status" value="1"/>
</dbReference>
<name>A0A6N7EXL0_9GAMM</name>
<keyword evidence="8 16" id="KW-0808">Transferase</keyword>
<dbReference type="CDD" id="cd24015">
    <property type="entry name" value="ASKHA_NBD_PanK-III"/>
    <property type="match status" value="1"/>
</dbReference>
<gene>
    <name evidence="16" type="primary">coaX</name>
    <name evidence="17" type="ORF">GCU85_06220</name>
</gene>
<dbReference type="UniPathway" id="UPA00241">
    <property type="reaction ID" value="UER00352"/>
</dbReference>
<comment type="similarity">
    <text evidence="14 16">Belongs to the type III pantothenate kinase family.</text>
</comment>
<proteinExistence type="inferred from homology"/>